<evidence type="ECO:0000256" key="1">
    <source>
        <dbReference type="SAM" id="SignalP"/>
    </source>
</evidence>
<keyword evidence="4" id="KW-1185">Reference proteome</keyword>
<gene>
    <name evidence="3" type="ORF">CQW23_18718</name>
</gene>
<evidence type="ECO:0000259" key="2">
    <source>
        <dbReference type="PROSITE" id="PS51485"/>
    </source>
</evidence>
<dbReference type="SUPFAM" id="SSF49503">
    <property type="entry name" value="Cupredoxins"/>
    <property type="match status" value="1"/>
</dbReference>
<dbReference type="PROSITE" id="PS51485">
    <property type="entry name" value="PHYTOCYANIN"/>
    <property type="match status" value="1"/>
</dbReference>
<evidence type="ECO:0000313" key="3">
    <source>
        <dbReference type="EMBL" id="PHT39864.1"/>
    </source>
</evidence>
<dbReference type="STRING" id="33114.A0A2G2W3Q9"/>
<accession>A0A2G2W3Q9</accession>
<dbReference type="Proteomes" id="UP000224567">
    <property type="component" value="Unassembled WGS sequence"/>
</dbReference>
<evidence type="ECO:0000313" key="4">
    <source>
        <dbReference type="Proteomes" id="UP000224567"/>
    </source>
</evidence>
<dbReference type="InterPro" id="IPR008972">
    <property type="entry name" value="Cupredoxin"/>
</dbReference>
<organism evidence="3 4">
    <name type="scientific">Capsicum baccatum</name>
    <name type="common">Peruvian pepper</name>
    <dbReference type="NCBI Taxonomy" id="33114"/>
    <lineage>
        <taxon>Eukaryota</taxon>
        <taxon>Viridiplantae</taxon>
        <taxon>Streptophyta</taxon>
        <taxon>Embryophyta</taxon>
        <taxon>Tracheophyta</taxon>
        <taxon>Spermatophyta</taxon>
        <taxon>Magnoliopsida</taxon>
        <taxon>eudicotyledons</taxon>
        <taxon>Gunneridae</taxon>
        <taxon>Pentapetalae</taxon>
        <taxon>asterids</taxon>
        <taxon>lamiids</taxon>
        <taxon>Solanales</taxon>
        <taxon>Solanaceae</taxon>
        <taxon>Solanoideae</taxon>
        <taxon>Capsiceae</taxon>
        <taxon>Capsicum</taxon>
    </lineage>
</organism>
<dbReference type="EMBL" id="MLFT02000008">
    <property type="protein sequence ID" value="PHT39864.1"/>
    <property type="molecule type" value="Genomic_DNA"/>
</dbReference>
<proteinExistence type="predicted"/>
<dbReference type="InterPro" id="IPR039391">
    <property type="entry name" value="Phytocyanin-like"/>
</dbReference>
<dbReference type="GO" id="GO:0005886">
    <property type="term" value="C:plasma membrane"/>
    <property type="evidence" value="ECO:0007669"/>
    <property type="project" value="TreeGrafter"/>
</dbReference>
<dbReference type="PANTHER" id="PTHR33021">
    <property type="entry name" value="BLUE COPPER PROTEIN"/>
    <property type="match status" value="1"/>
</dbReference>
<dbReference type="OrthoDB" id="688954at2759"/>
<dbReference type="Gene3D" id="2.60.40.420">
    <property type="entry name" value="Cupredoxins - blue copper proteins"/>
    <property type="match status" value="1"/>
</dbReference>
<reference evidence="3 4" key="1">
    <citation type="journal article" date="2017" name="Genome Biol.">
        <title>New reference genome sequences of hot pepper reveal the massive evolution of plant disease-resistance genes by retroduplication.</title>
        <authorList>
            <person name="Kim S."/>
            <person name="Park J."/>
            <person name="Yeom S.I."/>
            <person name="Kim Y.M."/>
            <person name="Seo E."/>
            <person name="Kim K.T."/>
            <person name="Kim M.S."/>
            <person name="Lee J.M."/>
            <person name="Cheong K."/>
            <person name="Shin H.S."/>
            <person name="Kim S.B."/>
            <person name="Han K."/>
            <person name="Lee J."/>
            <person name="Park M."/>
            <person name="Lee H.A."/>
            <person name="Lee H.Y."/>
            <person name="Lee Y."/>
            <person name="Oh S."/>
            <person name="Lee J.H."/>
            <person name="Choi E."/>
            <person name="Choi E."/>
            <person name="Lee S.E."/>
            <person name="Jeon J."/>
            <person name="Kim H."/>
            <person name="Choi G."/>
            <person name="Song H."/>
            <person name="Lee J."/>
            <person name="Lee S.C."/>
            <person name="Kwon J.K."/>
            <person name="Lee H.Y."/>
            <person name="Koo N."/>
            <person name="Hong Y."/>
            <person name="Kim R.W."/>
            <person name="Kang W.H."/>
            <person name="Huh J.H."/>
            <person name="Kang B.C."/>
            <person name="Yang T.J."/>
            <person name="Lee Y.H."/>
            <person name="Bennetzen J.L."/>
            <person name="Choi D."/>
        </authorList>
    </citation>
    <scope>NUCLEOTIDE SEQUENCE [LARGE SCALE GENOMIC DNA]</scope>
    <source>
        <strain evidence="4">cv. PBC81</strain>
    </source>
</reference>
<feature type="chain" id="PRO_5013780671" description="Phytocyanin domain-containing protein" evidence="1">
    <location>
        <begin position="25"/>
        <end position="213"/>
    </location>
</feature>
<dbReference type="AlphaFoldDB" id="A0A2G2W3Q9"/>
<dbReference type="Pfam" id="PF02298">
    <property type="entry name" value="Cu_bind_like"/>
    <property type="match status" value="1"/>
</dbReference>
<name>A0A2G2W3Q9_CAPBA</name>
<protein>
    <recommendedName>
        <fullName evidence="2">Phytocyanin domain-containing protein</fullName>
    </recommendedName>
</protein>
<reference evidence="4" key="2">
    <citation type="journal article" date="2017" name="J. Anim. Genet.">
        <title>Multiple reference genome sequences of hot pepper reveal the massive evolution of plant disease resistance genes by retroduplication.</title>
        <authorList>
            <person name="Kim S."/>
            <person name="Park J."/>
            <person name="Yeom S.-I."/>
            <person name="Kim Y.-M."/>
            <person name="Seo E."/>
            <person name="Kim K.-T."/>
            <person name="Kim M.-S."/>
            <person name="Lee J.M."/>
            <person name="Cheong K."/>
            <person name="Shin H.-S."/>
            <person name="Kim S.-B."/>
            <person name="Han K."/>
            <person name="Lee J."/>
            <person name="Park M."/>
            <person name="Lee H.-A."/>
            <person name="Lee H.-Y."/>
            <person name="Lee Y."/>
            <person name="Oh S."/>
            <person name="Lee J.H."/>
            <person name="Choi E."/>
            <person name="Choi E."/>
            <person name="Lee S.E."/>
            <person name="Jeon J."/>
            <person name="Kim H."/>
            <person name="Choi G."/>
            <person name="Song H."/>
            <person name="Lee J."/>
            <person name="Lee S.-C."/>
            <person name="Kwon J.-K."/>
            <person name="Lee H.-Y."/>
            <person name="Koo N."/>
            <person name="Hong Y."/>
            <person name="Kim R.W."/>
            <person name="Kang W.-H."/>
            <person name="Huh J.H."/>
            <person name="Kang B.-C."/>
            <person name="Yang T.-J."/>
            <person name="Lee Y.-H."/>
            <person name="Bennetzen J.L."/>
            <person name="Choi D."/>
        </authorList>
    </citation>
    <scope>NUCLEOTIDE SEQUENCE [LARGE SCALE GENOMIC DNA]</scope>
    <source>
        <strain evidence="4">cv. PBC81</strain>
    </source>
</reference>
<dbReference type="FunFam" id="2.60.40.420:FF:000048">
    <property type="entry name" value="Early nodulin-like protein 18"/>
    <property type="match status" value="1"/>
</dbReference>
<dbReference type="PANTHER" id="PTHR33021:SF213">
    <property type="entry name" value="OS12G0454600 PROTEIN"/>
    <property type="match status" value="1"/>
</dbReference>
<sequence>MTMTVVDSMVFLVAVALLFNAATSQSTGYTNHTVGGPAGWFFNINTQKPSADYSAWAAKQTFNFGDYLIFSTNTNQTVIQTYNETTYSNCTADYSSDDDTFQYQGGNIEFGQAMTIVVALTIEGGQYNFSDADDGNQFLKRMTFEIKVGHGMGLPPSLNQLLPPHYVEPPSTVEDIESPPITVVTNSPNCGVRSSAGLFLAASVLVMLVLHLV</sequence>
<dbReference type="InterPro" id="IPR003245">
    <property type="entry name" value="Phytocyanin_dom"/>
</dbReference>
<dbReference type="GO" id="GO:0009055">
    <property type="term" value="F:electron transfer activity"/>
    <property type="evidence" value="ECO:0007669"/>
    <property type="project" value="InterPro"/>
</dbReference>
<keyword evidence="1" id="KW-0732">Signal</keyword>
<feature type="domain" description="Phytocyanin" evidence="2">
    <location>
        <begin position="30"/>
        <end position="150"/>
    </location>
</feature>
<comment type="caution">
    <text evidence="3">The sequence shown here is derived from an EMBL/GenBank/DDBJ whole genome shotgun (WGS) entry which is preliminary data.</text>
</comment>
<feature type="signal peptide" evidence="1">
    <location>
        <begin position="1"/>
        <end position="24"/>
    </location>
</feature>